<sequence length="367" mass="41737">MTTYLRELIEASHTYSEQINNQLRKQSDYFKALDQLCAGDKDLTELLADHTADLVGNKMQISLAYFRDKRLPHRGRALYPSEEDHPRNMVHVRLCSLTGAEWDSSIERSKTEFQDISDSNTSSALQARQAAPETESARVRERIAKAKALKGIQARRAKDKANEEQQKLSIAKAMAMNATQAHRAKKGTEREQQKLESIKEIQARGAESTTEEEQQKPEAMDETQTYGAENTTEGDQEEAEAEHEYWARVRTLPRSSLKHLSVPHLANSAGSDDVYRPNEWRHDRWFDSLAEGSDEGSDSEDEEDVEVHGGKETYFEIHKGLFDRGDQPGLDYELAAGPRPRIQSEHDEDFWALRRTSSWATDDLKTG</sequence>
<evidence type="ECO:0000313" key="3">
    <source>
        <dbReference type="Proteomes" id="UP000038010"/>
    </source>
</evidence>
<comment type="caution">
    <text evidence="2">The sequence shown here is derived from an EMBL/GenBank/DDBJ whole genome shotgun (WGS) entry which is preliminary data.</text>
</comment>
<dbReference type="Proteomes" id="UP000038010">
    <property type="component" value="Unassembled WGS sequence"/>
</dbReference>
<keyword evidence="3" id="KW-1185">Reference proteome</keyword>
<dbReference type="GeneID" id="28731046"/>
<proteinExistence type="predicted"/>
<evidence type="ECO:0000313" key="2">
    <source>
        <dbReference type="EMBL" id="KPI37487.1"/>
    </source>
</evidence>
<organism evidence="2 3">
    <name type="scientific">Cyphellophora attinorum</name>
    <dbReference type="NCBI Taxonomy" id="1664694"/>
    <lineage>
        <taxon>Eukaryota</taxon>
        <taxon>Fungi</taxon>
        <taxon>Dikarya</taxon>
        <taxon>Ascomycota</taxon>
        <taxon>Pezizomycotina</taxon>
        <taxon>Eurotiomycetes</taxon>
        <taxon>Chaetothyriomycetidae</taxon>
        <taxon>Chaetothyriales</taxon>
        <taxon>Cyphellophoraceae</taxon>
        <taxon>Cyphellophora</taxon>
    </lineage>
</organism>
<feature type="region of interest" description="Disordered" evidence="1">
    <location>
        <begin position="201"/>
        <end position="308"/>
    </location>
</feature>
<feature type="compositionally biased region" description="Acidic residues" evidence="1">
    <location>
        <begin position="232"/>
        <end position="241"/>
    </location>
</feature>
<evidence type="ECO:0000256" key="1">
    <source>
        <dbReference type="SAM" id="MobiDB-lite"/>
    </source>
</evidence>
<gene>
    <name evidence="2" type="ORF">AB675_10399</name>
</gene>
<protein>
    <submittedName>
        <fullName evidence="2">Uncharacterized protein</fullName>
    </submittedName>
</protein>
<feature type="compositionally biased region" description="Basic and acidic residues" evidence="1">
    <location>
        <begin position="273"/>
        <end position="286"/>
    </location>
</feature>
<accession>A0A0N1HQ27</accession>
<feature type="compositionally biased region" description="Basic and acidic residues" evidence="1">
    <location>
        <begin position="186"/>
        <end position="195"/>
    </location>
</feature>
<feature type="compositionally biased region" description="Polar residues" evidence="1">
    <location>
        <begin position="222"/>
        <end position="231"/>
    </location>
</feature>
<feature type="region of interest" description="Disordered" evidence="1">
    <location>
        <begin position="113"/>
        <end position="138"/>
    </location>
</feature>
<dbReference type="RefSeq" id="XP_017997450.1">
    <property type="nucleotide sequence ID" value="XM_018139166.1"/>
</dbReference>
<dbReference type="EMBL" id="LFJN01000024">
    <property type="protein sequence ID" value="KPI37487.1"/>
    <property type="molecule type" value="Genomic_DNA"/>
</dbReference>
<reference evidence="2 3" key="1">
    <citation type="submission" date="2015-06" db="EMBL/GenBank/DDBJ databases">
        <title>Draft genome of the ant-associated black yeast Phialophora attae CBS 131958.</title>
        <authorList>
            <person name="Moreno L.F."/>
            <person name="Stielow B.J."/>
            <person name="de Hoog S."/>
            <person name="Vicente V.A."/>
            <person name="Weiss V.A."/>
            <person name="de Vries M."/>
            <person name="Cruz L.M."/>
            <person name="Souza E.M."/>
        </authorList>
    </citation>
    <scope>NUCLEOTIDE SEQUENCE [LARGE SCALE GENOMIC DNA]</scope>
    <source>
        <strain evidence="2 3">CBS 131958</strain>
    </source>
</reference>
<dbReference type="AlphaFoldDB" id="A0A0N1HQ27"/>
<feature type="compositionally biased region" description="Polar residues" evidence="1">
    <location>
        <begin position="114"/>
        <end position="126"/>
    </location>
</feature>
<feature type="region of interest" description="Disordered" evidence="1">
    <location>
        <begin position="176"/>
        <end position="195"/>
    </location>
</feature>
<name>A0A0N1HQ27_9EURO</name>
<dbReference type="VEuPathDB" id="FungiDB:AB675_10399"/>
<feature type="compositionally biased region" description="Acidic residues" evidence="1">
    <location>
        <begin position="292"/>
        <end position="305"/>
    </location>
</feature>